<reference evidence="1" key="1">
    <citation type="thesis" date="2021" institute="BYU ScholarsArchive" country="Provo, UT, USA">
        <title>Applications of and Algorithms for Genome Assembly and Genomic Analyses with an Emphasis on Marine Teleosts.</title>
        <authorList>
            <person name="Pickett B.D."/>
        </authorList>
    </citation>
    <scope>NUCLEOTIDE SEQUENCE</scope>
    <source>
        <strain evidence="1">HI-2016</strain>
    </source>
</reference>
<dbReference type="EMBL" id="JAFBMS010000006">
    <property type="protein sequence ID" value="KAG9351938.1"/>
    <property type="molecule type" value="Genomic_DNA"/>
</dbReference>
<dbReference type="Proteomes" id="UP000824540">
    <property type="component" value="Unassembled WGS sequence"/>
</dbReference>
<dbReference type="AlphaFoldDB" id="A0A8T2PN36"/>
<accession>A0A8T2PN36</accession>
<gene>
    <name evidence="1" type="ORF">JZ751_023189</name>
</gene>
<name>A0A8T2PN36_9TELE</name>
<sequence>MRRKEKRLLQFAGLLIVALLFLPNVGLWSLYRDRVFENSPEIVEGPGVIPQIQLCSLNLSAPNL</sequence>
<keyword evidence="2" id="KW-1185">Reference proteome</keyword>
<evidence type="ECO:0000313" key="1">
    <source>
        <dbReference type="EMBL" id="KAG9351938.1"/>
    </source>
</evidence>
<proteinExistence type="predicted"/>
<comment type="caution">
    <text evidence="1">The sequence shown here is derived from an EMBL/GenBank/DDBJ whole genome shotgun (WGS) entry which is preliminary data.</text>
</comment>
<organism evidence="1 2">
    <name type="scientific">Albula glossodonta</name>
    <name type="common">roundjaw bonefish</name>
    <dbReference type="NCBI Taxonomy" id="121402"/>
    <lineage>
        <taxon>Eukaryota</taxon>
        <taxon>Metazoa</taxon>
        <taxon>Chordata</taxon>
        <taxon>Craniata</taxon>
        <taxon>Vertebrata</taxon>
        <taxon>Euteleostomi</taxon>
        <taxon>Actinopterygii</taxon>
        <taxon>Neopterygii</taxon>
        <taxon>Teleostei</taxon>
        <taxon>Albuliformes</taxon>
        <taxon>Albulidae</taxon>
        <taxon>Albula</taxon>
    </lineage>
</organism>
<evidence type="ECO:0000313" key="2">
    <source>
        <dbReference type="Proteomes" id="UP000824540"/>
    </source>
</evidence>
<dbReference type="OrthoDB" id="8949303at2759"/>
<evidence type="ECO:0008006" key="3">
    <source>
        <dbReference type="Google" id="ProtNLM"/>
    </source>
</evidence>
<protein>
    <recommendedName>
        <fullName evidence="3">Polypeptide N-acetylgalactosaminyltransferase-like 6</fullName>
    </recommendedName>
</protein>